<reference evidence="1 2" key="1">
    <citation type="journal article" date="2000" name="Mar. Ecol. Prog. Ser.">
        <title>Phylogenetic characterization of endosymbionts in three hydrothermal vent mussels: influence on host distributions.</title>
        <authorList>
            <person name="Fujiwara Y."/>
            <person name="Takai K."/>
            <person name="Uematsu K."/>
            <person name="Tsuchida S."/>
            <person name="Hunt J.C."/>
            <person name="Hashimoto J."/>
        </authorList>
    </citation>
    <scope>NUCLEOTIDE SEQUENCE [LARGE SCALE GENOMIC DNA]</scope>
    <source>
        <strain evidence="1 2">Myojin Knoll</strain>
    </source>
</reference>
<name>A0A0P0URA5_9GAMM</name>
<proteinExistence type="predicted"/>
<dbReference type="STRING" id="1303921.BSEPE_0617"/>
<evidence type="ECO:0000313" key="2">
    <source>
        <dbReference type="Proteomes" id="UP000067399"/>
    </source>
</evidence>
<keyword evidence="2" id="KW-1185">Reference proteome</keyword>
<dbReference type="KEGG" id="ebh:BSEPE_0617"/>
<dbReference type="EMBL" id="AP013042">
    <property type="protein sequence ID" value="BAS67622.1"/>
    <property type="molecule type" value="Genomic_DNA"/>
</dbReference>
<evidence type="ECO:0000313" key="1">
    <source>
        <dbReference type="EMBL" id="BAS67622.1"/>
    </source>
</evidence>
<dbReference type="Proteomes" id="UP000067399">
    <property type="component" value="Chromosome"/>
</dbReference>
<accession>A0A0P0URA5</accession>
<dbReference type="AlphaFoldDB" id="A0A0P0URA5"/>
<dbReference type="RefSeq" id="WP_066044004.1">
    <property type="nucleotide sequence ID" value="NZ_AP013042.1"/>
</dbReference>
<sequence>MQQLFDEIIKINGVNKNKVLSWTEDIRPAFKSTINDDGFVLTYTANFLIQSISQDNQVLEHITLFLSAVDRYDLEPVFNTDVINNGKLTCN</sequence>
<protein>
    <submittedName>
        <fullName evidence="1">Uncharacterized protein</fullName>
    </submittedName>
</protein>
<gene>
    <name evidence="1" type="ORF">BSEPE_0617</name>
</gene>
<reference evidence="1 2" key="2">
    <citation type="journal article" date="2016" name="ISME J.">
        <title>Heterogeneous composition of key metabolic gene clusters in a vent mussel symbiont population.</title>
        <authorList>
            <person name="Ikuta T."/>
            <person name="Takaki Y."/>
            <person name="Nagai Y."/>
            <person name="Shimamura S."/>
            <person name="Tsuda M."/>
            <person name="Kawagucci S."/>
            <person name="Aoki Y."/>
            <person name="Inoue K."/>
            <person name="Teruya M."/>
            <person name="Satou K."/>
            <person name="Teruya K."/>
            <person name="Shimoji M."/>
            <person name="Tamotsu H."/>
            <person name="Hirano T."/>
            <person name="Maruyama T."/>
            <person name="Yoshida T."/>
        </authorList>
    </citation>
    <scope>NUCLEOTIDE SEQUENCE [LARGE SCALE GENOMIC DNA]</scope>
    <source>
        <strain evidence="1 2">Myojin Knoll</strain>
    </source>
</reference>
<organism evidence="1 2">
    <name type="scientific">endosymbiont of Bathymodiolus septemdierum str. Myojin knoll</name>
    <dbReference type="NCBI Taxonomy" id="1303921"/>
    <lineage>
        <taxon>Bacteria</taxon>
        <taxon>Pseudomonadati</taxon>
        <taxon>Pseudomonadota</taxon>
        <taxon>Gammaproteobacteria</taxon>
        <taxon>sulfur-oxidizing symbionts</taxon>
    </lineage>
</organism>